<dbReference type="InterPro" id="IPR050164">
    <property type="entry name" value="Peptidase_C19"/>
</dbReference>
<comment type="caution">
    <text evidence="3">The sequence shown here is derived from an EMBL/GenBank/DDBJ whole genome shotgun (WGS) entry which is preliminary data.</text>
</comment>
<feature type="region of interest" description="Disordered" evidence="1">
    <location>
        <begin position="1175"/>
        <end position="1208"/>
    </location>
</feature>
<feature type="domain" description="USP" evidence="2">
    <location>
        <begin position="40"/>
        <end position="510"/>
    </location>
</feature>
<name>A0A818FS51_9BILA</name>
<dbReference type="EMBL" id="CAJOBR010000706">
    <property type="protein sequence ID" value="CAF4538223.1"/>
    <property type="molecule type" value="Genomic_DNA"/>
</dbReference>
<dbReference type="GO" id="GO:0005829">
    <property type="term" value="C:cytosol"/>
    <property type="evidence" value="ECO:0007669"/>
    <property type="project" value="TreeGrafter"/>
</dbReference>
<feature type="compositionally biased region" description="Low complexity" evidence="1">
    <location>
        <begin position="346"/>
        <end position="366"/>
    </location>
</feature>
<dbReference type="GO" id="GO:0016579">
    <property type="term" value="P:protein deubiquitination"/>
    <property type="evidence" value="ECO:0007669"/>
    <property type="project" value="InterPro"/>
</dbReference>
<feature type="compositionally biased region" description="Basic and acidic residues" evidence="1">
    <location>
        <begin position="1243"/>
        <end position="1266"/>
    </location>
</feature>
<dbReference type="Gene3D" id="3.90.70.10">
    <property type="entry name" value="Cysteine proteinases"/>
    <property type="match status" value="2"/>
</dbReference>
<dbReference type="PANTHER" id="PTHR24006">
    <property type="entry name" value="UBIQUITIN CARBOXYL-TERMINAL HYDROLASE"/>
    <property type="match status" value="1"/>
</dbReference>
<feature type="compositionally biased region" description="Polar residues" evidence="1">
    <location>
        <begin position="1268"/>
        <end position="1286"/>
    </location>
</feature>
<reference evidence="3" key="1">
    <citation type="submission" date="2021-02" db="EMBL/GenBank/DDBJ databases">
        <authorList>
            <person name="Nowell W R."/>
        </authorList>
    </citation>
    <scope>NUCLEOTIDE SEQUENCE</scope>
</reference>
<evidence type="ECO:0000313" key="5">
    <source>
        <dbReference type="Proteomes" id="UP000663872"/>
    </source>
</evidence>
<dbReference type="InterPro" id="IPR028889">
    <property type="entry name" value="USP"/>
</dbReference>
<evidence type="ECO:0000313" key="3">
    <source>
        <dbReference type="EMBL" id="CAF3478319.1"/>
    </source>
</evidence>
<dbReference type="Pfam" id="PF00443">
    <property type="entry name" value="UCH"/>
    <property type="match status" value="1"/>
</dbReference>
<dbReference type="InterPro" id="IPR018200">
    <property type="entry name" value="USP_CS"/>
</dbReference>
<dbReference type="Proteomes" id="UP000663848">
    <property type="component" value="Unassembled WGS sequence"/>
</dbReference>
<dbReference type="EMBL" id="CAJNYT010002583">
    <property type="protein sequence ID" value="CAF3478319.1"/>
    <property type="molecule type" value="Genomic_DNA"/>
</dbReference>
<feature type="region of interest" description="Disordered" evidence="1">
    <location>
        <begin position="1243"/>
        <end position="1294"/>
    </location>
</feature>
<dbReference type="PROSITE" id="PS50235">
    <property type="entry name" value="USP_3"/>
    <property type="match status" value="1"/>
</dbReference>
<dbReference type="Proteomes" id="UP000663872">
    <property type="component" value="Unassembled WGS sequence"/>
</dbReference>
<feature type="region of interest" description="Disordered" evidence="1">
    <location>
        <begin position="1"/>
        <end position="37"/>
    </location>
</feature>
<gene>
    <name evidence="3" type="ORF">GRG538_LOCUS16160</name>
    <name evidence="4" type="ORF">QYT958_LOCUS7409</name>
</gene>
<feature type="region of interest" description="Disordered" evidence="1">
    <location>
        <begin position="326"/>
        <end position="371"/>
    </location>
</feature>
<dbReference type="InterPro" id="IPR038765">
    <property type="entry name" value="Papain-like_cys_pep_sf"/>
</dbReference>
<dbReference type="InterPro" id="IPR001394">
    <property type="entry name" value="Peptidase_C19_UCH"/>
</dbReference>
<accession>A0A818FS51</accession>
<evidence type="ECO:0000256" key="1">
    <source>
        <dbReference type="SAM" id="MobiDB-lite"/>
    </source>
</evidence>
<evidence type="ECO:0000313" key="4">
    <source>
        <dbReference type="EMBL" id="CAF4538223.1"/>
    </source>
</evidence>
<dbReference type="PROSITE" id="PS00973">
    <property type="entry name" value="USP_2"/>
    <property type="match status" value="1"/>
</dbReference>
<feature type="compositionally biased region" description="Polar residues" evidence="1">
    <location>
        <begin position="336"/>
        <end position="345"/>
    </location>
</feature>
<organism evidence="3 5">
    <name type="scientific">Rotaria socialis</name>
    <dbReference type="NCBI Taxonomy" id="392032"/>
    <lineage>
        <taxon>Eukaryota</taxon>
        <taxon>Metazoa</taxon>
        <taxon>Spiralia</taxon>
        <taxon>Gnathifera</taxon>
        <taxon>Rotifera</taxon>
        <taxon>Eurotatoria</taxon>
        <taxon>Bdelloidea</taxon>
        <taxon>Philodinida</taxon>
        <taxon>Philodinidae</taxon>
        <taxon>Rotaria</taxon>
    </lineage>
</organism>
<dbReference type="SUPFAM" id="SSF54001">
    <property type="entry name" value="Cysteine proteinases"/>
    <property type="match status" value="1"/>
</dbReference>
<dbReference type="PANTHER" id="PTHR24006:SF842">
    <property type="entry name" value="UBIQUITIN CARBOXYL-TERMINAL HYDROLASE 40"/>
    <property type="match status" value="1"/>
</dbReference>
<dbReference type="GO" id="GO:0004843">
    <property type="term" value="F:cysteine-type deubiquitinase activity"/>
    <property type="evidence" value="ECO:0007669"/>
    <property type="project" value="InterPro"/>
</dbReference>
<dbReference type="PROSITE" id="PS00972">
    <property type="entry name" value="USP_1"/>
    <property type="match status" value="1"/>
</dbReference>
<evidence type="ECO:0000259" key="2">
    <source>
        <dbReference type="PROSITE" id="PS50235"/>
    </source>
</evidence>
<protein>
    <recommendedName>
        <fullName evidence="2">USP domain-containing protein</fullName>
    </recommendedName>
</protein>
<sequence>MLEDLSVEDGGGGGGDFSHQVTTVKSAEKPPSPRNETKLCGLQNQGATCYLNVLIQTLLYTPAFREPLFHLTPKDLNLPANYNDQTSLSANGGSSLKVRKIIVELQRLFAEMLLLNQQACSSIRLTDSFGWQSHEAIDHHDVHELNRLLFDAIQKSLQGTKQSNLIRLCYEGSTINYTQCKACQKIFKRSEDYQDLPLVVQDSPNLQTSLANIFTIREQLIGDNQYRCSSCANKLCDAEKWAKISKLPPILTLPLQRFVYDIKTGSRQKKTTRYEFPFEIDLKEFCEESVIETNYELFAVVIHQGTCYSGHYYGYIKDIDHIGTWVSPPPPSSPSTKSANKQKPTSSQNSNISNTSPNNNRNSNESADTKEETMKKLDLVKTLLLSCDDYVTIDYLLQIYRKNTTTSWNSTRGVHGSFTKFLRSYPDVFQVDDKRVRLVERNCDMDIDMNEIDEMDFESSQNEIPSNNDIDNDEHWFCFDDSFVTCVTREQIKKHYGQNDCAYMLFYRRKDRNRSKMDCSDNTPYSIPQWLFDEVLEKNKILDEKREAYEKYKNQLLVTLYPSEWFEVKDGCRLTLNNNDQVLFPDKYGEHIFDKRTKMNDFISKLEDVYGIGNHFYVAKKLRSGQLHVINELVCSSSDKTLDKSDLSNYHNIIVYTSSSSLPDTVLQGEEFEPIMLTIVYGFPDAHVHAARLQTIKHISKNTTLLELKEILYYDYFGHDDPQKLRQIRMGKLNLEEKNNRKSRREYKVDEEKQTLAQLRLQDGDTLGIDDKNSFVPNWKNVSSNSTNMAINQLSLTVKNSIDTNNTKPMTYSCLNTTSIGHVKSMAIQAFNLSIESCMCRLHIDDPDVEHIPLYDQQTVDSIEFKQNNTNLCLKFGAPLKENDLLLYILSDRDPCSLELVVDKNITLSHLWLLIKQELNMDDTDNEYHLCEVKPTLIDDGIPLNDFDQTLAANELANGAQLTMRPGSVAKKNHVRLKISRIIDKTYQPNEAIHTEPKLEMIELEEIFELPVISPFNVLRESIAKHIEYKVPVGYSRDVKPLDFIRLYSIEDNRTVSIVHEPILTTLKQAKVQDLDSYAFELLGHPESLAKKDLLLNIVYSKDEDENYFQHQFEVHWPLKENITAKYEYLENHVLTRLSSFMSNDLRYKNVSKQALKVTLARYFPDRAQWIVIESGSSPSSSSSNTNQSASKKNKTSSPSTKASKSNLRLEPYKLTDLTVIGVLEGEYLTANDFDTPYDQQTRKEIEHDKQQNRLNRERNRTDNNDRSQANGSSSTRRKSPQNTMRITVDDFDS</sequence>
<dbReference type="GO" id="GO:0005634">
    <property type="term" value="C:nucleus"/>
    <property type="evidence" value="ECO:0007669"/>
    <property type="project" value="TreeGrafter"/>
</dbReference>
<proteinExistence type="predicted"/>
<feature type="compositionally biased region" description="Low complexity" evidence="1">
    <location>
        <begin position="1175"/>
        <end position="1207"/>
    </location>
</feature>